<evidence type="ECO:0000313" key="7">
    <source>
        <dbReference type="Proteomes" id="UP000694904"/>
    </source>
</evidence>
<feature type="compositionally biased region" description="Basic and acidic residues" evidence="5">
    <location>
        <begin position="1251"/>
        <end position="1261"/>
    </location>
</feature>
<evidence type="ECO:0000256" key="3">
    <source>
        <dbReference type="ARBA" id="ARBA00022989"/>
    </source>
</evidence>
<feature type="region of interest" description="Disordered" evidence="5">
    <location>
        <begin position="81"/>
        <end position="108"/>
    </location>
</feature>
<feature type="compositionally biased region" description="Polar residues" evidence="5">
    <location>
        <begin position="754"/>
        <end position="776"/>
    </location>
</feature>
<dbReference type="RefSeq" id="XP_017864642.1">
    <property type="nucleotide sequence ID" value="XM_018009153.1"/>
</dbReference>
<proteinExistence type="predicted"/>
<feature type="compositionally biased region" description="Polar residues" evidence="5">
    <location>
        <begin position="798"/>
        <end position="808"/>
    </location>
</feature>
<dbReference type="PANTHER" id="PTHR21676:SF6">
    <property type="entry name" value="PROTEIN STUM"/>
    <property type="match status" value="1"/>
</dbReference>
<feature type="compositionally biased region" description="Low complexity" evidence="5">
    <location>
        <begin position="777"/>
        <end position="793"/>
    </location>
</feature>
<feature type="compositionally biased region" description="Low complexity" evidence="5">
    <location>
        <begin position="275"/>
        <end position="298"/>
    </location>
</feature>
<feature type="compositionally biased region" description="Polar residues" evidence="5">
    <location>
        <begin position="603"/>
        <end position="631"/>
    </location>
</feature>
<feature type="compositionally biased region" description="Basic and acidic residues" evidence="5">
    <location>
        <begin position="968"/>
        <end position="980"/>
    </location>
</feature>
<reference evidence="7" key="1">
    <citation type="journal article" date="1997" name="Nucleic Acids Res.">
        <title>tRNAscan-SE: a program for improved detection of transfer RNA genes in genomic sequence.</title>
        <authorList>
            <person name="Lowe T.M."/>
            <person name="Eddy S.R."/>
        </authorList>
    </citation>
    <scope>NUCLEOTIDE SEQUENCE [LARGE SCALE GENOMIC DNA]</scope>
</reference>
<feature type="compositionally biased region" description="Polar residues" evidence="5">
    <location>
        <begin position="385"/>
        <end position="417"/>
    </location>
</feature>
<name>A0ABM1PBQ6_DROAR</name>
<evidence type="ECO:0000256" key="4">
    <source>
        <dbReference type="ARBA" id="ARBA00023136"/>
    </source>
</evidence>
<feature type="compositionally biased region" description="Basic and acidic residues" evidence="5">
    <location>
        <begin position="809"/>
        <end position="829"/>
    </location>
</feature>
<feature type="compositionally biased region" description="Polar residues" evidence="5">
    <location>
        <begin position="1"/>
        <end position="12"/>
    </location>
</feature>
<feature type="transmembrane region" description="Helical" evidence="6">
    <location>
        <begin position="1716"/>
        <end position="1739"/>
    </location>
</feature>
<feature type="transmembrane region" description="Helical" evidence="6">
    <location>
        <begin position="1671"/>
        <end position="1696"/>
    </location>
</feature>
<feature type="compositionally biased region" description="Polar residues" evidence="5">
    <location>
        <begin position="719"/>
        <end position="729"/>
    </location>
</feature>
<feature type="region of interest" description="Disordered" evidence="5">
    <location>
        <begin position="1227"/>
        <end position="1285"/>
    </location>
</feature>
<evidence type="ECO:0000256" key="1">
    <source>
        <dbReference type="ARBA" id="ARBA00004141"/>
    </source>
</evidence>
<keyword evidence="3 6" id="KW-1133">Transmembrane helix</keyword>
<feature type="region of interest" description="Disordered" evidence="5">
    <location>
        <begin position="335"/>
        <end position="422"/>
    </location>
</feature>
<evidence type="ECO:0000256" key="2">
    <source>
        <dbReference type="ARBA" id="ARBA00022692"/>
    </source>
</evidence>
<feature type="compositionally biased region" description="Basic and acidic residues" evidence="5">
    <location>
        <begin position="1312"/>
        <end position="1327"/>
    </location>
</feature>
<dbReference type="InterPro" id="IPR026673">
    <property type="entry name" value="SPEC3/Stum"/>
</dbReference>
<feature type="compositionally biased region" description="Polar residues" evidence="5">
    <location>
        <begin position="1263"/>
        <end position="1273"/>
    </location>
</feature>
<gene>
    <name evidence="8" type="primary">LOC108614936</name>
</gene>
<keyword evidence="4 6" id="KW-0472">Membrane</keyword>
<reference evidence="7" key="2">
    <citation type="journal article" date="2016" name="G3 (Bethesda)">
        <title>Genome Evolution in Three Species of Cactophilic Drosophila.</title>
        <authorList>
            <person name="Sanchez-Flores A."/>
            <person name="Penazola F."/>
            <person name="Carpinteyro-Ponce J."/>
            <person name="Nazario-Yepiz N."/>
            <person name="Abreu-Goodger C."/>
            <person name="Machado C.A."/>
            <person name="Markow T.A."/>
        </authorList>
    </citation>
    <scope>NUCLEOTIDE SEQUENCE [LARGE SCALE GENOMIC DNA]</scope>
</reference>
<feature type="region of interest" description="Disordered" evidence="5">
    <location>
        <begin position="1493"/>
        <end position="1517"/>
    </location>
</feature>
<evidence type="ECO:0000256" key="5">
    <source>
        <dbReference type="SAM" id="MobiDB-lite"/>
    </source>
</evidence>
<feature type="region of interest" description="Disordered" evidence="5">
    <location>
        <begin position="1"/>
        <end position="27"/>
    </location>
</feature>
<feature type="region of interest" description="Disordered" evidence="5">
    <location>
        <begin position="486"/>
        <end position="1101"/>
    </location>
</feature>
<feature type="compositionally biased region" description="Low complexity" evidence="5">
    <location>
        <begin position="923"/>
        <end position="942"/>
    </location>
</feature>
<feature type="region of interest" description="Disordered" evidence="5">
    <location>
        <begin position="270"/>
        <end position="300"/>
    </location>
</feature>
<feature type="compositionally biased region" description="Basic and acidic residues" evidence="5">
    <location>
        <begin position="1072"/>
        <end position="1081"/>
    </location>
</feature>
<feature type="compositionally biased region" description="Pro residues" evidence="5">
    <location>
        <begin position="515"/>
        <end position="526"/>
    </location>
</feature>
<feature type="compositionally biased region" description="Low complexity" evidence="5">
    <location>
        <begin position="734"/>
        <end position="753"/>
    </location>
</feature>
<organism evidence="7 8">
    <name type="scientific">Drosophila arizonae</name>
    <name type="common">Fruit fly</name>
    <dbReference type="NCBI Taxonomy" id="7263"/>
    <lineage>
        <taxon>Eukaryota</taxon>
        <taxon>Metazoa</taxon>
        <taxon>Ecdysozoa</taxon>
        <taxon>Arthropoda</taxon>
        <taxon>Hexapoda</taxon>
        <taxon>Insecta</taxon>
        <taxon>Pterygota</taxon>
        <taxon>Neoptera</taxon>
        <taxon>Endopterygota</taxon>
        <taxon>Diptera</taxon>
        <taxon>Brachycera</taxon>
        <taxon>Muscomorpha</taxon>
        <taxon>Ephydroidea</taxon>
        <taxon>Drosophilidae</taxon>
        <taxon>Drosophila</taxon>
    </lineage>
</organism>
<feature type="compositionally biased region" description="Low complexity" evidence="5">
    <location>
        <begin position="1145"/>
        <end position="1159"/>
    </location>
</feature>
<keyword evidence="7" id="KW-1185">Reference proteome</keyword>
<dbReference type="Pfam" id="PF15795">
    <property type="entry name" value="Spec3"/>
    <property type="match status" value="1"/>
</dbReference>
<feature type="compositionally biased region" description="Polar residues" evidence="5">
    <location>
        <begin position="830"/>
        <end position="840"/>
    </location>
</feature>
<feature type="compositionally biased region" description="Polar residues" evidence="5">
    <location>
        <begin position="1183"/>
        <end position="1213"/>
    </location>
</feature>
<feature type="compositionally biased region" description="Low complexity" evidence="5">
    <location>
        <begin position="841"/>
        <end position="861"/>
    </location>
</feature>
<keyword evidence="2 6" id="KW-0812">Transmembrane</keyword>
<feature type="compositionally biased region" description="Polar residues" evidence="5">
    <location>
        <begin position="1006"/>
        <end position="1015"/>
    </location>
</feature>
<feature type="compositionally biased region" description="Low complexity" evidence="5">
    <location>
        <begin position="1082"/>
        <end position="1097"/>
    </location>
</feature>
<feature type="compositionally biased region" description="Polar residues" evidence="5">
    <location>
        <begin position="335"/>
        <end position="376"/>
    </location>
</feature>
<feature type="compositionally biased region" description="Polar residues" evidence="5">
    <location>
        <begin position="1056"/>
        <end position="1067"/>
    </location>
</feature>
<evidence type="ECO:0000313" key="8">
    <source>
        <dbReference type="RefSeq" id="XP_017864642.1"/>
    </source>
</evidence>
<feature type="compositionally biased region" description="Basic and acidic residues" evidence="5">
    <location>
        <begin position="588"/>
        <end position="602"/>
    </location>
</feature>
<dbReference type="Proteomes" id="UP000694904">
    <property type="component" value="Chromosome 5"/>
</dbReference>
<comment type="subcellular location">
    <subcellularLocation>
        <location evidence="1">Membrane</location>
        <topology evidence="1">Multi-pass membrane protein</topology>
    </subcellularLocation>
</comment>
<feature type="compositionally biased region" description="Basic and acidic residues" evidence="5">
    <location>
        <begin position="679"/>
        <end position="709"/>
    </location>
</feature>
<feature type="region of interest" description="Disordered" evidence="5">
    <location>
        <begin position="1137"/>
        <end position="1213"/>
    </location>
</feature>
<accession>A0ABM1PBQ6</accession>
<reference evidence="8" key="3">
    <citation type="submission" date="2025-08" db="UniProtKB">
        <authorList>
            <consortium name="RefSeq"/>
        </authorList>
    </citation>
    <scope>IDENTIFICATION</scope>
    <source>
        <tissue evidence="8">Whole organism</tissue>
    </source>
</reference>
<feature type="compositionally biased region" description="Basic and acidic residues" evidence="5">
    <location>
        <begin position="490"/>
        <end position="509"/>
    </location>
</feature>
<protein>
    <submittedName>
        <fullName evidence="8">Protein stum</fullName>
    </submittedName>
</protein>
<dbReference type="GeneID" id="108614936"/>
<feature type="region of interest" description="Disordered" evidence="5">
    <location>
        <begin position="1301"/>
        <end position="1353"/>
    </location>
</feature>
<sequence length="1788" mass="195669">MEKGSANIQPYSSLFGDPVPPPQPEDYFGTAAFETIRAGSIEIPSSEEDTLVAAVALNTLMGQENRRRLFSEVPYSTLRAQSQPIPRLQPPDIQILPNSSGGSSSEQLDSPNFMLLTPQDIVNKPDVYDCEYEQATQATERTFEEQETQTGNRTISELDWYRPTPQHFAEFSRIPKLRPSSKMVMSMKHEEMPLSPLATMLQDSNGSSSSGEEQLLNTEAQQMPVRSATPTMDRNLILSPKQYLQQQQQQQQRELLLSERQLLESMRAYGLEKPQTPSLQQSQLPESSTEMEEQTQSQILSPVVMKESIATGGEYRVGDTRLHKKSAFTILSVRSPKSSLGHSPSATPVTQRQTAISRHPSLQSTTTSSNAAQPQPQLRPRRKSLTASRLPQLPVSSQPLNDDSPRPSVQFNMSGRYSPSKLAMPTKGILQQRDSLTSSVDTYTPRAQRRDSIGMTSSPFGQRIKSLESLPLISQPYRSAIPRLHSSSMELDKETSRFRRSSMEMEKETSVIPPGTLPRPLKPNPNPTRKQRGLLGVINKSIDDDSPGQPARSNWLSLDDLTMGTQLPKSTFDPMRIQARRRSSSTSPERRSSTQTASDRRSSNLSSITTSDFSFRRPSTLSTLPATTKSGMQRRKSVYQPASKVKSPRRQPFPSKDSKRAKIVKPSTLSPIIGTPNKDSGKDSPLHGDAYEDAHRDTPSDLSMRRDSVSRIPVRSRQDSYPNSRSNSPLKDFANLSSLSGRNSRASNSRSPSQTTIRSSFDNQAQLDSRLTPTRFSSSRPVSRGPPSRPSSRMAQAKDNSQANSRANSRADSRGNSRANSRADSRANSRADSLANSRANSRLSVRSSIRSTSISPSTATRNGRQTKISPNRRKSVSTSPKGLPPKGMLGRRMSLSPAVKQGKSTPKLERKESPLSSKRRSSRSLIPTSVRRSVSKSSSPAKKSTDKPSDKSATPKSRRPTQILSKPSPKEKSNKAESAKKKNTAIIKPEFNLKRNGSKILAKATPKSSQGNKPNKTPAKQQKQGAGQKNGKADKPTSKANGASGLPKPQVREAAQQKNISKPNGSPATKIKLKESPEKLEATAAAAGAPAATAAAASKETTEDSINPLAIHVGNAVNVAAEALPAVRNEVNAKTGAVKRQTSNMSNLVRMSSRLSLVSNKKRSDSAQNRKVATVPELAQEGEVSNRQHTPQSGDSLDPAATSSEAMEGTTEAQKTVNEHLIDQKIHESESGLAPITTASPTPSGVTMLAKAHDSAPRLDTADGSNAQRSSPAELQKSPLPPTQPIEASISVLNALESDAASAQLSAVPEAENERANPQEDHAKNLEHPTTTAGLGDDYPVDDKRLSPDGQGSTVGSGGVAKCYLSMLTKKKKNSVVFHIDLPQNSLIEPDKYLFRTGSQEFLKDDGGKAGCCRCCTTLCMRFRRSRCMRCCGLRKDRLQDAADEQQPVLASSRSSASTTTQLEIVDETKKKSRCWPTSNCCKSCRKKPKSTEIAEEKQTKMSVEPMHQSTSSHQPKHQSKCGMCLRKVFCCRSVNKIDPITGDETELSKCCFCIPCRRKNATVAAATEPKVAWRDQDPELGIAPTDAAVLEGSSMAPSAVTATEDMAKMSCCKRFWLMLFCCRKKPRQADARRQSIVAPPTSEETRRKLHNDLVEYTSKMKAAIPVLPLYLAWFCAFCNVVFPGLGTLLSGLFCLCVGIPRFSQFDSARARIGSFIINIIVAVSQFFCVLFCFVGWGWSIWWGTIMLKCAKKLSKIKKVERLELEEEQRQADIAAAAVRAEAEAAKT</sequence>
<dbReference type="PANTHER" id="PTHR21676">
    <property type="entry name" value="PROTEIN STUM"/>
    <property type="match status" value="1"/>
</dbReference>
<feature type="compositionally biased region" description="Low complexity" evidence="5">
    <location>
        <begin position="1019"/>
        <end position="1030"/>
    </location>
</feature>
<evidence type="ECO:0000256" key="6">
    <source>
        <dbReference type="SAM" id="Phobius"/>
    </source>
</evidence>